<name>A0A8S3UZW2_MYTED</name>
<dbReference type="PANTHER" id="PTHR25462:SF299">
    <property type="entry name" value="E3 UBIQUITIN-PROTEIN LIGASE TRIM56"/>
    <property type="match status" value="1"/>
</dbReference>
<dbReference type="SUPFAM" id="SSF57845">
    <property type="entry name" value="B-box zinc-binding domain"/>
    <property type="match status" value="1"/>
</dbReference>
<dbReference type="PROSITE" id="PS50119">
    <property type="entry name" value="ZF_BBOX"/>
    <property type="match status" value="1"/>
</dbReference>
<accession>A0A8S3UZW2</accession>
<dbReference type="EMBL" id="CAJPWZ010002883">
    <property type="protein sequence ID" value="CAG2246845.1"/>
    <property type="molecule type" value="Genomic_DNA"/>
</dbReference>
<evidence type="ECO:0000313" key="3">
    <source>
        <dbReference type="EMBL" id="CAG2246845.1"/>
    </source>
</evidence>
<dbReference type="InterPro" id="IPR000315">
    <property type="entry name" value="Znf_B-box"/>
</dbReference>
<dbReference type="GO" id="GO:0005654">
    <property type="term" value="C:nucleoplasm"/>
    <property type="evidence" value="ECO:0007669"/>
    <property type="project" value="TreeGrafter"/>
</dbReference>
<evidence type="ECO:0000313" key="4">
    <source>
        <dbReference type="Proteomes" id="UP000683360"/>
    </source>
</evidence>
<dbReference type="GO" id="GO:0061630">
    <property type="term" value="F:ubiquitin protein ligase activity"/>
    <property type="evidence" value="ECO:0007669"/>
    <property type="project" value="TreeGrafter"/>
</dbReference>
<dbReference type="PANTHER" id="PTHR25462">
    <property type="entry name" value="BONUS, ISOFORM C-RELATED"/>
    <property type="match status" value="1"/>
</dbReference>
<keyword evidence="1" id="KW-0479">Metal-binding</keyword>
<organism evidence="3 4">
    <name type="scientific">Mytilus edulis</name>
    <name type="common">Blue mussel</name>
    <dbReference type="NCBI Taxonomy" id="6550"/>
    <lineage>
        <taxon>Eukaryota</taxon>
        <taxon>Metazoa</taxon>
        <taxon>Spiralia</taxon>
        <taxon>Lophotrochozoa</taxon>
        <taxon>Mollusca</taxon>
        <taxon>Bivalvia</taxon>
        <taxon>Autobranchia</taxon>
        <taxon>Pteriomorphia</taxon>
        <taxon>Mytilida</taxon>
        <taxon>Mytiloidea</taxon>
        <taxon>Mytilidae</taxon>
        <taxon>Mytilinae</taxon>
        <taxon>Mytilus</taxon>
    </lineage>
</organism>
<dbReference type="GO" id="GO:0060340">
    <property type="term" value="P:positive regulation of type I interferon-mediated signaling pathway"/>
    <property type="evidence" value="ECO:0007669"/>
    <property type="project" value="TreeGrafter"/>
</dbReference>
<dbReference type="GO" id="GO:0008270">
    <property type="term" value="F:zinc ion binding"/>
    <property type="evidence" value="ECO:0007669"/>
    <property type="project" value="UniProtKB-KW"/>
</dbReference>
<feature type="domain" description="B box-type" evidence="2">
    <location>
        <begin position="8"/>
        <end position="58"/>
    </location>
</feature>
<dbReference type="GO" id="GO:0045087">
    <property type="term" value="P:innate immune response"/>
    <property type="evidence" value="ECO:0007669"/>
    <property type="project" value="TreeGrafter"/>
</dbReference>
<protein>
    <recommendedName>
        <fullName evidence="2">B box-type domain-containing protein</fullName>
    </recommendedName>
</protein>
<keyword evidence="1" id="KW-0863">Zinc-finger</keyword>
<evidence type="ECO:0000259" key="2">
    <source>
        <dbReference type="PROSITE" id="PS50119"/>
    </source>
</evidence>
<dbReference type="Proteomes" id="UP000683360">
    <property type="component" value="Unassembled WGS sequence"/>
</dbReference>
<keyword evidence="1" id="KW-0862">Zinc</keyword>
<gene>
    <name evidence="3" type="ORF">MEDL_58764</name>
</gene>
<keyword evidence="4" id="KW-1185">Reference proteome</keyword>
<comment type="caution">
    <text evidence="3">The sequence shown here is derived from an EMBL/GenBank/DDBJ whole genome shotgun (WGS) entry which is preliminary data.</text>
</comment>
<dbReference type="AlphaFoldDB" id="A0A8S3UZW2"/>
<proteinExistence type="predicted"/>
<reference evidence="3" key="1">
    <citation type="submission" date="2021-03" db="EMBL/GenBank/DDBJ databases">
        <authorList>
            <person name="Bekaert M."/>
        </authorList>
    </citation>
    <scope>NUCLEOTIDE SEQUENCE</scope>
</reference>
<dbReference type="InterPro" id="IPR047153">
    <property type="entry name" value="TRIM45/56/19-like"/>
</dbReference>
<sequence>MVALSKGDQSQECHACKRWNEKSDAKFWCKVCKEALCEKCNQMHSRMKLLSDHAVAEIEEYGSNATGIDLNGISKHCRFHPSKETEIFCFRHRESCCVLCLNTNHRRCTGLKSIEDVLSEDNIYEDFPDIIGKVKDATIKLLKEKEQQKSDFITNTETVEEEAAKLKEMTKCNLDNLFELFKKQLHIFRDEQNTNHNVRLRLLEQFAKSLEHWMSVSKIVKDEGSNIQLFGHVETMRSQIRASIVEIRKQFQNDNLITLTLKKNEIFEQLQIAEILGSLEQTKELLVDQTGDLYKLCKELGVSTSYTFVELGIKKLKTFHHKGLSMTCGVSIDDRSVIVGDKAGENKIHLLERHTGAIINSAVFKGKPKRLCYDFTFDQVFISCHYEKLYVTTIRDNKVKNPQEIAFEKELVGSLFSHNQCNFKVVDGAIKKFATTCNPSNIGNLATCFSTNTKGTLMV</sequence>
<evidence type="ECO:0000256" key="1">
    <source>
        <dbReference type="PROSITE-ProRule" id="PRU00024"/>
    </source>
</evidence>
<dbReference type="Gene3D" id="3.30.160.60">
    <property type="entry name" value="Classic Zinc Finger"/>
    <property type="match status" value="1"/>
</dbReference>